<dbReference type="HOGENOM" id="CLU_2477831_0_0_9"/>
<organism evidence="1">
    <name type="scientific">Clostridium botulinum B str. Osaka05</name>
    <dbReference type="NCBI Taxonomy" id="1407017"/>
    <lineage>
        <taxon>Bacteria</taxon>
        <taxon>Bacillati</taxon>
        <taxon>Bacillota</taxon>
        <taxon>Clostridia</taxon>
        <taxon>Eubacteriales</taxon>
        <taxon>Clostridiaceae</taxon>
        <taxon>Clostridium</taxon>
    </lineage>
</organism>
<gene>
    <name evidence="1" type="ORF">CBO05P2_205</name>
</gene>
<dbReference type="PROSITE" id="PS51257">
    <property type="entry name" value="PROKAR_LIPOPROTEIN"/>
    <property type="match status" value="1"/>
</dbReference>
<dbReference type="Proteomes" id="UP000054164">
    <property type="component" value="Unassembled WGS sequence"/>
</dbReference>
<accession>A0A060N6I4</accession>
<proteinExistence type="predicted"/>
<dbReference type="RefSeq" id="WP_030032432.1">
    <property type="nucleotide sequence ID" value="NZ_BA000059.1"/>
</dbReference>
<sequence length="87" mass="9484">MNKKTIAILILGVMIGIGVTGCMNSDNDSAVIRVEGVSATEINSNIVEVVGHQKLKSDELFILKDKETGKKFMLFKGYRQAGLTQIN</sequence>
<dbReference type="EMBL" id="BA000059">
    <property type="protein sequence ID" value="BAO05230.1"/>
    <property type="molecule type" value="Genomic_DNA"/>
</dbReference>
<evidence type="ECO:0008006" key="2">
    <source>
        <dbReference type="Google" id="ProtNLM"/>
    </source>
</evidence>
<protein>
    <recommendedName>
        <fullName evidence="2">Lipoprotein</fullName>
    </recommendedName>
</protein>
<name>A0A060N6I4_CLOBO</name>
<reference evidence="1" key="1">
    <citation type="submission" date="2013-10" db="EMBL/GenBank/DDBJ databases">
        <title>Draft genome sequence of Clostridium botulinum type B strain Osaka05.</title>
        <authorList>
            <person name="Sakaguchi Y."/>
            <person name="Hosomi K."/>
            <person name="Uchiyama J."/>
            <person name="Ogura Y."/>
            <person name="Sakaguchi M."/>
            <person name="Kohda T."/>
            <person name="Mukamoto M."/>
            <person name="Misawa N."/>
            <person name="Matsuzaki S."/>
            <person name="Hayashi T."/>
            <person name="Kozaki S."/>
        </authorList>
    </citation>
    <scope>NUCLEOTIDE SEQUENCE</scope>
    <source>
        <strain evidence="1">Osaka05</strain>
    </source>
</reference>
<evidence type="ECO:0000313" key="1">
    <source>
        <dbReference type="EMBL" id="BAO05230.1"/>
    </source>
</evidence>
<dbReference type="AlphaFoldDB" id="A0A060N6I4"/>